<evidence type="ECO:0000313" key="2">
    <source>
        <dbReference type="Proteomes" id="UP000000600"/>
    </source>
</evidence>
<dbReference type="RefSeq" id="XP_052287123.1">
    <property type="nucleotide sequence ID" value="XM_052431204.1"/>
</dbReference>
<accession>A0BZ77</accession>
<dbReference type="InParanoid" id="A0BZ77"/>
<organism evidence="1 2">
    <name type="scientific">Paramecium tetraurelia</name>
    <dbReference type="NCBI Taxonomy" id="5888"/>
    <lineage>
        <taxon>Eukaryota</taxon>
        <taxon>Sar</taxon>
        <taxon>Alveolata</taxon>
        <taxon>Ciliophora</taxon>
        <taxon>Intramacronucleata</taxon>
        <taxon>Oligohymenophorea</taxon>
        <taxon>Peniculida</taxon>
        <taxon>Parameciidae</taxon>
        <taxon>Paramecium</taxon>
    </lineage>
</organism>
<dbReference type="EMBL" id="CT868029">
    <property type="protein sequence ID" value="CAK63844.1"/>
    <property type="molecule type" value="Genomic_DNA"/>
</dbReference>
<gene>
    <name evidence="1" type="ORF">GSPATT00033697001</name>
</gene>
<dbReference type="HOGENOM" id="CLU_3280691_0_0_1"/>
<protein>
    <submittedName>
        <fullName evidence="1">Uncharacterized protein</fullName>
    </submittedName>
</protein>
<proteinExistence type="predicted"/>
<dbReference type="GeneID" id="76803739"/>
<keyword evidence="2" id="KW-1185">Reference proteome</keyword>
<reference evidence="1 2" key="1">
    <citation type="journal article" date="2006" name="Nature">
        <title>Global trends of whole-genome duplications revealed by the ciliate Paramecium tetraurelia.</title>
        <authorList>
            <consortium name="Genoscope"/>
            <person name="Aury J.-M."/>
            <person name="Jaillon O."/>
            <person name="Duret L."/>
            <person name="Noel B."/>
            <person name="Jubin C."/>
            <person name="Porcel B.M."/>
            <person name="Segurens B."/>
            <person name="Daubin V."/>
            <person name="Anthouard V."/>
            <person name="Aiach N."/>
            <person name="Arnaiz O."/>
            <person name="Billaut A."/>
            <person name="Beisson J."/>
            <person name="Blanc I."/>
            <person name="Bouhouche K."/>
            <person name="Camara F."/>
            <person name="Duharcourt S."/>
            <person name="Guigo R."/>
            <person name="Gogendeau D."/>
            <person name="Katinka M."/>
            <person name="Keller A.-M."/>
            <person name="Kissmehl R."/>
            <person name="Klotz C."/>
            <person name="Koll F."/>
            <person name="Le Moue A."/>
            <person name="Lepere C."/>
            <person name="Malinsky S."/>
            <person name="Nowacki M."/>
            <person name="Nowak J.K."/>
            <person name="Plattner H."/>
            <person name="Poulain J."/>
            <person name="Ruiz F."/>
            <person name="Serrano V."/>
            <person name="Zagulski M."/>
            <person name="Dessen P."/>
            <person name="Betermier M."/>
            <person name="Weissenbach J."/>
            <person name="Scarpelli C."/>
            <person name="Schachter V."/>
            <person name="Sperling L."/>
            <person name="Meyer E."/>
            <person name="Cohen J."/>
            <person name="Wincker P."/>
        </authorList>
    </citation>
    <scope>NUCLEOTIDE SEQUENCE [LARGE SCALE GENOMIC DNA]</scope>
    <source>
        <strain evidence="1 2">Stock d4-2</strain>
    </source>
</reference>
<name>A0BZ77_PARTE</name>
<dbReference type="Proteomes" id="UP000000600">
    <property type="component" value="Unassembled WGS sequence"/>
</dbReference>
<dbReference type="AlphaFoldDB" id="A0BZ77"/>
<sequence length="41" mass="4779">MLNLPAQVIRSQQQGGLQNYLHPYDQYFSSQSTEIESLKYC</sequence>
<evidence type="ECO:0000313" key="1">
    <source>
        <dbReference type="EMBL" id="CAK63844.1"/>
    </source>
</evidence>